<feature type="transmembrane region" description="Helical" evidence="1">
    <location>
        <begin position="346"/>
        <end position="365"/>
    </location>
</feature>
<feature type="transmembrane region" description="Helical" evidence="1">
    <location>
        <begin position="144"/>
        <end position="165"/>
    </location>
</feature>
<comment type="caution">
    <text evidence="2">The sequence shown here is derived from an EMBL/GenBank/DDBJ whole genome shotgun (WGS) entry which is preliminary data.</text>
</comment>
<dbReference type="AlphaFoldDB" id="A0A1L8SUT7"/>
<sequence>MAIVLQPIIPTYRLFCSLLFQISVIALIVIFFVKNSQPTIQKLRLTKKDFYLIALTIGLSAVLLIGFVASYLEQEQVIKVYDFSNYWIKVIEGRKLISVSIPDYLTHLRASLGTEYNDFLAFPLVFFSQFLGVSFTGFVSATLLAYYLPTCFLLTIYSLSLVQKINPLKRDWKSVSGLYLIVLLIPVFLAPVLLGYVDIGGLLFVLLLLMLLDDWNLAAYTQKDFLMIAFTMLLLLIARRWYAIYLTGLVLALLLTTAKQIKKTQLINTLKKIIITFIVIIILVLIINPQLIEMFIGKNYADLYSAYKTSGVVKNISEIILALGMLWFIPFFWSFPIFLVNKPTRYVTIGLVTTLVLSVGIFRYIQEIGFHHRYLVVPTIVIFIVSLIAYCSDWVRAKAGTSVSGLFYSFVLLLSVFNFLGSYSQSFEYFTTSVRPFFSQNYQYPVKEPDYQNYQEINQDLKKIVGADHSNVYPIGEGQIFSSEKLKRIGLPKEVDAAPYLLNGKIVDTRDGFPSQLFYCEYIIMAVPFSTDFTSIQQISYQPYELLLKDPLMKEYFSLYKTYRLNGSKLHLYKKKKPITRALVDHLSKKLQVAYPDQPFVYQPNYLLSLLDVPARQTNFDYDGTKTWLYKSPDEQLTFSIHDTKSFNHLKLKISADQNNLRLVVRNQDRVIAQYGLKKAENVYPIDLAQSDQVSITIENVGGVPSEGSLLTLDTTGNNLME</sequence>
<dbReference type="EMBL" id="JXKM01000005">
    <property type="protein sequence ID" value="OJG35821.1"/>
    <property type="molecule type" value="Genomic_DNA"/>
</dbReference>
<name>A0A1L8SUT7_9ENTE</name>
<dbReference type="Proteomes" id="UP000183700">
    <property type="component" value="Unassembled WGS sequence"/>
</dbReference>
<keyword evidence="1" id="KW-1133">Transmembrane helix</keyword>
<keyword evidence="1" id="KW-0812">Transmembrane</keyword>
<feature type="transmembrane region" description="Helical" evidence="1">
    <location>
        <begin position="177"/>
        <end position="210"/>
    </location>
</feature>
<feature type="transmembrane region" description="Helical" evidence="1">
    <location>
        <begin position="403"/>
        <end position="423"/>
    </location>
</feature>
<protein>
    <submittedName>
        <fullName evidence="2">Uncharacterized protein</fullName>
    </submittedName>
</protein>
<evidence type="ECO:0000313" key="2">
    <source>
        <dbReference type="EMBL" id="OJG35821.1"/>
    </source>
</evidence>
<accession>A0A1L8SUT7</accession>
<evidence type="ECO:0000313" key="3">
    <source>
        <dbReference type="Proteomes" id="UP000183700"/>
    </source>
</evidence>
<feature type="transmembrane region" description="Helical" evidence="1">
    <location>
        <begin position="316"/>
        <end position="339"/>
    </location>
</feature>
<feature type="transmembrane region" description="Helical" evidence="1">
    <location>
        <begin position="371"/>
        <end position="391"/>
    </location>
</feature>
<feature type="transmembrane region" description="Helical" evidence="1">
    <location>
        <begin position="52"/>
        <end position="72"/>
    </location>
</feature>
<keyword evidence="1" id="KW-0472">Membrane</keyword>
<feature type="transmembrane region" description="Helical" evidence="1">
    <location>
        <begin position="225"/>
        <end position="254"/>
    </location>
</feature>
<feature type="transmembrane region" description="Helical" evidence="1">
    <location>
        <begin position="274"/>
        <end position="296"/>
    </location>
</feature>
<feature type="transmembrane region" description="Helical" evidence="1">
    <location>
        <begin position="12"/>
        <end position="32"/>
    </location>
</feature>
<proteinExistence type="predicted"/>
<dbReference type="STRING" id="319970.RV00_GL002575"/>
<keyword evidence="3" id="KW-1185">Reference proteome</keyword>
<organism evidence="2 3">
    <name type="scientific">Enterococcus devriesei</name>
    <dbReference type="NCBI Taxonomy" id="319970"/>
    <lineage>
        <taxon>Bacteria</taxon>
        <taxon>Bacillati</taxon>
        <taxon>Bacillota</taxon>
        <taxon>Bacilli</taxon>
        <taxon>Lactobacillales</taxon>
        <taxon>Enterococcaceae</taxon>
        <taxon>Enterococcus</taxon>
    </lineage>
</organism>
<gene>
    <name evidence="2" type="ORF">RV00_GL002575</name>
</gene>
<reference evidence="2 3" key="1">
    <citation type="submission" date="2014-12" db="EMBL/GenBank/DDBJ databases">
        <title>Draft genome sequences of 29 type strains of Enterococci.</title>
        <authorList>
            <person name="Zhong Z."/>
            <person name="Sun Z."/>
            <person name="Liu W."/>
            <person name="Zhang W."/>
            <person name="Zhang H."/>
        </authorList>
    </citation>
    <scope>NUCLEOTIDE SEQUENCE [LARGE SCALE GENOMIC DNA]</scope>
    <source>
        <strain evidence="2 3">DSM 22802</strain>
    </source>
</reference>
<evidence type="ECO:0000256" key="1">
    <source>
        <dbReference type="SAM" id="Phobius"/>
    </source>
</evidence>